<evidence type="ECO:0000256" key="6">
    <source>
        <dbReference type="SAM" id="MobiDB-lite"/>
    </source>
</evidence>
<comment type="caution">
    <text evidence="10">The sequence shown here is derived from an EMBL/GenBank/DDBJ whole genome shotgun (WGS) entry which is preliminary data.</text>
</comment>
<evidence type="ECO:0000256" key="5">
    <source>
        <dbReference type="ARBA" id="ARBA00022777"/>
    </source>
</evidence>
<keyword evidence="7" id="KW-0472">Membrane</keyword>
<dbReference type="InterPro" id="IPR050428">
    <property type="entry name" value="TCS_sensor_his_kinase"/>
</dbReference>
<proteinExistence type="predicted"/>
<dbReference type="Proteomes" id="UP001611415">
    <property type="component" value="Unassembled WGS sequence"/>
</dbReference>
<evidence type="ECO:0000259" key="8">
    <source>
        <dbReference type="Pfam" id="PF02518"/>
    </source>
</evidence>
<keyword evidence="4" id="KW-0808">Transferase</keyword>
<evidence type="ECO:0000256" key="4">
    <source>
        <dbReference type="ARBA" id="ARBA00022679"/>
    </source>
</evidence>
<feature type="region of interest" description="Disordered" evidence="6">
    <location>
        <begin position="688"/>
        <end position="825"/>
    </location>
</feature>
<dbReference type="InterPro" id="IPR003594">
    <property type="entry name" value="HATPase_dom"/>
</dbReference>
<keyword evidence="3" id="KW-0597">Phosphoprotein</keyword>
<feature type="transmembrane region" description="Helical" evidence="7">
    <location>
        <begin position="349"/>
        <end position="370"/>
    </location>
</feature>
<keyword evidence="7" id="KW-1133">Transmembrane helix</keyword>
<evidence type="ECO:0000256" key="7">
    <source>
        <dbReference type="SAM" id="Phobius"/>
    </source>
</evidence>
<evidence type="ECO:0000256" key="1">
    <source>
        <dbReference type="ARBA" id="ARBA00000085"/>
    </source>
</evidence>
<dbReference type="InterPro" id="IPR013587">
    <property type="entry name" value="Nitrate/nitrite_sensing"/>
</dbReference>
<feature type="domain" description="Histidine kinase/HSP90-like ATPase" evidence="8">
    <location>
        <begin position="555"/>
        <end position="662"/>
    </location>
</feature>
<dbReference type="Pfam" id="PF08376">
    <property type="entry name" value="NIT"/>
    <property type="match status" value="1"/>
</dbReference>
<feature type="compositionally biased region" description="Polar residues" evidence="6">
    <location>
        <begin position="725"/>
        <end position="740"/>
    </location>
</feature>
<evidence type="ECO:0000259" key="9">
    <source>
        <dbReference type="Pfam" id="PF08376"/>
    </source>
</evidence>
<dbReference type="Gene3D" id="6.10.340.10">
    <property type="match status" value="1"/>
</dbReference>
<organism evidence="10 11">
    <name type="scientific">Nocardia xishanensis</name>
    <dbReference type="NCBI Taxonomy" id="238964"/>
    <lineage>
        <taxon>Bacteria</taxon>
        <taxon>Bacillati</taxon>
        <taxon>Actinomycetota</taxon>
        <taxon>Actinomycetes</taxon>
        <taxon>Mycobacteriales</taxon>
        <taxon>Nocardiaceae</taxon>
        <taxon>Nocardia</taxon>
    </lineage>
</organism>
<name>A0ABW7XBQ7_9NOCA</name>
<evidence type="ECO:0000256" key="2">
    <source>
        <dbReference type="ARBA" id="ARBA00012438"/>
    </source>
</evidence>
<keyword evidence="7" id="KW-0812">Transmembrane</keyword>
<evidence type="ECO:0000313" key="11">
    <source>
        <dbReference type="Proteomes" id="UP001611415"/>
    </source>
</evidence>
<dbReference type="PANTHER" id="PTHR45436">
    <property type="entry name" value="SENSOR HISTIDINE KINASE YKOH"/>
    <property type="match status" value="1"/>
</dbReference>
<evidence type="ECO:0000256" key="3">
    <source>
        <dbReference type="ARBA" id="ARBA00022553"/>
    </source>
</evidence>
<dbReference type="EC" id="2.7.13.3" evidence="2"/>
<evidence type="ECO:0000313" key="10">
    <source>
        <dbReference type="EMBL" id="MFI2478583.1"/>
    </source>
</evidence>
<dbReference type="SUPFAM" id="SSF55874">
    <property type="entry name" value="ATPase domain of HSP90 chaperone/DNA topoisomerase II/histidine kinase"/>
    <property type="match status" value="1"/>
</dbReference>
<dbReference type="Pfam" id="PF02518">
    <property type="entry name" value="HATPase_c"/>
    <property type="match status" value="1"/>
</dbReference>
<keyword evidence="11" id="KW-1185">Reference proteome</keyword>
<dbReference type="CDD" id="cd00075">
    <property type="entry name" value="HATPase"/>
    <property type="match status" value="1"/>
</dbReference>
<feature type="region of interest" description="Disordered" evidence="6">
    <location>
        <begin position="282"/>
        <end position="303"/>
    </location>
</feature>
<dbReference type="Gene3D" id="3.30.565.10">
    <property type="entry name" value="Histidine kinase-like ATPase, C-terminal domain"/>
    <property type="match status" value="1"/>
</dbReference>
<dbReference type="PANTHER" id="PTHR45436:SF5">
    <property type="entry name" value="SENSOR HISTIDINE KINASE TRCS"/>
    <property type="match status" value="1"/>
</dbReference>
<keyword evidence="5" id="KW-0418">Kinase</keyword>
<protein>
    <recommendedName>
        <fullName evidence="2">histidine kinase</fullName>
        <ecNumber evidence="2">2.7.13.3</ecNumber>
    </recommendedName>
</protein>
<gene>
    <name evidence="10" type="ORF">ACH49W_34960</name>
</gene>
<dbReference type="InterPro" id="IPR036890">
    <property type="entry name" value="HATPase_C_sf"/>
</dbReference>
<comment type="catalytic activity">
    <reaction evidence="1">
        <text>ATP + protein L-histidine = ADP + protein N-phospho-L-histidine.</text>
        <dbReference type="EC" id="2.7.13.3"/>
    </reaction>
</comment>
<reference evidence="10 11" key="1">
    <citation type="submission" date="2024-10" db="EMBL/GenBank/DDBJ databases">
        <title>The Natural Products Discovery Center: Release of the First 8490 Sequenced Strains for Exploring Actinobacteria Biosynthetic Diversity.</title>
        <authorList>
            <person name="Kalkreuter E."/>
            <person name="Kautsar S.A."/>
            <person name="Yang D."/>
            <person name="Bader C.D."/>
            <person name="Teijaro C.N."/>
            <person name="Fluegel L."/>
            <person name="Davis C.M."/>
            <person name="Simpson J.R."/>
            <person name="Lauterbach L."/>
            <person name="Steele A.D."/>
            <person name="Gui C."/>
            <person name="Meng S."/>
            <person name="Li G."/>
            <person name="Viehrig K."/>
            <person name="Ye F."/>
            <person name="Su P."/>
            <person name="Kiefer A.F."/>
            <person name="Nichols A."/>
            <person name="Cepeda A.J."/>
            <person name="Yan W."/>
            <person name="Fan B."/>
            <person name="Jiang Y."/>
            <person name="Adhikari A."/>
            <person name="Zheng C.-J."/>
            <person name="Schuster L."/>
            <person name="Cowan T.M."/>
            <person name="Smanski M.J."/>
            <person name="Chevrette M.G."/>
            <person name="De Carvalho L.P.S."/>
            <person name="Shen B."/>
        </authorList>
    </citation>
    <scope>NUCLEOTIDE SEQUENCE [LARGE SCALE GENOMIC DNA]</scope>
    <source>
        <strain evidence="10 11">NPDC019275</strain>
    </source>
</reference>
<feature type="transmembrane region" description="Helical" evidence="7">
    <location>
        <begin position="34"/>
        <end position="57"/>
    </location>
</feature>
<dbReference type="EMBL" id="JBIRYO010000043">
    <property type="protein sequence ID" value="MFI2478583.1"/>
    <property type="molecule type" value="Genomic_DNA"/>
</dbReference>
<dbReference type="RefSeq" id="WP_397096154.1">
    <property type="nucleotide sequence ID" value="NZ_JBIRYO010000043.1"/>
</dbReference>
<sequence length="825" mass="89369">MSRRFPLVGSVAAVGDGRRNSVRPQLFASVRTRILAIALIPSIVLATAIAGVVTHLVGEARQDRDWADALLRSTPHAVEFNEALLQERRLTMLRAAQRDVDDFELKSQRSRVDFSGRALMEAITSLNDVIPGTFGQFGEELGSTVRDLTALRSQVDAGSSSVEQVYKIYSRLAGAGAIAIDVMVRHAPDIDSAVALSITAELFRAADSMSAAHALVAAVATDDGLDSGWLREFVRRVDAYHAGLDVLAQGDDARVRPEIRNLTTTDEWRQLIAFEDSLIERDGQESEPATKGLSASSSDRGPAWAVDRAGSQPYWEGVVDKLRALWRTCYEDVQRRATDLADSTQRTSIVGGGIALTVAVLAFLSTLWLANQLSQRLRRLRRQTLALSESDLPAIMARIRAGERVDVESALPVLKFGRDEIGQVADAFDFAQRTAVAAAVTEANTREALNAVFLNLAHRSQLMAHRQLEVLDAAEAREEDPALMRLLFQLDHLATRERRNAENLIILGGERPGRKWRNPVPLRDIVRSAIAETQDYARVRATRLPEVRVNGGVVADVIHLLAELIDNATSFSPPDSRVEASGNLVGKGVAVEIVDQGLGMPDGELARLNELLRNTPDFGLMQLSSDSRLGLIVVSVLASRNGIKVRLVESDYGGIKAVVLIPSTLLATETEPKSSSEKMDVHDTTRIAFDSPPVSAVPPGQEVGADSSGSKASRDFLTTPLVTRVQETPTPAASQSSTFDAETPTPPEGPGVSGLDTRPPLPRRRRQQSLAPELAESSGDDIRSPEAAGTRSAEQARDLMSAIATGTRQGRQVRSDLDDNYEGSS</sequence>
<feature type="domain" description="Nitrate/nitrite sensing protein" evidence="9">
    <location>
        <begin position="83"/>
        <end position="328"/>
    </location>
</feature>
<accession>A0ABW7XBQ7</accession>